<reference evidence="5 6" key="1">
    <citation type="submission" date="2018-07" db="EMBL/GenBank/DDBJ databases">
        <title>Dyella monticola sp. nov. and Dyella psychrodurans sp. nov. isolated from monsoon evergreen broad-leaved forest soil of Dinghu Mountain, China.</title>
        <authorList>
            <person name="Gao Z."/>
            <person name="Qiu L."/>
        </authorList>
    </citation>
    <scope>NUCLEOTIDE SEQUENCE [LARGE SCALE GENOMIC DNA]</scope>
    <source>
        <strain evidence="5 6">4MSK11</strain>
    </source>
</reference>
<evidence type="ECO:0000259" key="4">
    <source>
        <dbReference type="PROSITE" id="PS50887"/>
    </source>
</evidence>
<dbReference type="PANTHER" id="PTHR46663:SF3">
    <property type="entry name" value="SLL0267 PROTEIN"/>
    <property type="match status" value="1"/>
</dbReference>
<evidence type="ECO:0000313" key="5">
    <source>
        <dbReference type="EMBL" id="RDS80338.1"/>
    </source>
</evidence>
<dbReference type="Gene3D" id="3.30.450.40">
    <property type="match status" value="1"/>
</dbReference>
<feature type="domain" description="PAS" evidence="3">
    <location>
        <begin position="9"/>
        <end position="75"/>
    </location>
</feature>
<dbReference type="SMART" id="SM00267">
    <property type="entry name" value="GGDEF"/>
    <property type="match status" value="1"/>
</dbReference>
<evidence type="ECO:0000259" key="3">
    <source>
        <dbReference type="PROSITE" id="PS50112"/>
    </source>
</evidence>
<gene>
    <name evidence="5" type="ORF">DWU99_19655</name>
</gene>
<dbReference type="SUPFAM" id="SSF55785">
    <property type="entry name" value="PYP-like sensor domain (PAS domain)"/>
    <property type="match status" value="1"/>
</dbReference>
<comment type="caution">
    <text evidence="5">The sequence shown here is derived from an EMBL/GenBank/DDBJ whole genome shotgun (WGS) entry which is preliminary data.</text>
</comment>
<dbReference type="CDD" id="cd00130">
    <property type="entry name" value="PAS"/>
    <property type="match status" value="1"/>
</dbReference>
<protein>
    <submittedName>
        <fullName evidence="5">Diguanylate cyclase</fullName>
    </submittedName>
</protein>
<dbReference type="NCBIfam" id="TIGR00229">
    <property type="entry name" value="sensory_box"/>
    <property type="match status" value="1"/>
</dbReference>
<dbReference type="SMART" id="SM00091">
    <property type="entry name" value="PAS"/>
    <property type="match status" value="1"/>
</dbReference>
<feature type="domain" description="GGDEF" evidence="4">
    <location>
        <begin position="319"/>
        <end position="452"/>
    </location>
</feature>
<dbReference type="InterPro" id="IPR000014">
    <property type="entry name" value="PAS"/>
</dbReference>
<dbReference type="SUPFAM" id="SSF55781">
    <property type="entry name" value="GAF domain-like"/>
    <property type="match status" value="1"/>
</dbReference>
<dbReference type="EMBL" id="QRBF01000010">
    <property type="protein sequence ID" value="RDS80338.1"/>
    <property type="molecule type" value="Genomic_DNA"/>
</dbReference>
<dbReference type="SUPFAM" id="SSF55073">
    <property type="entry name" value="Nucleotide cyclase"/>
    <property type="match status" value="1"/>
</dbReference>
<dbReference type="OrthoDB" id="9812260at2"/>
<evidence type="ECO:0000256" key="2">
    <source>
        <dbReference type="SAM" id="MobiDB-lite"/>
    </source>
</evidence>
<dbReference type="InterPro" id="IPR043128">
    <property type="entry name" value="Rev_trsase/Diguanyl_cyclase"/>
</dbReference>
<dbReference type="Gene3D" id="3.30.70.270">
    <property type="match status" value="1"/>
</dbReference>
<dbReference type="PROSITE" id="PS50887">
    <property type="entry name" value="GGDEF"/>
    <property type="match status" value="1"/>
</dbReference>
<dbReference type="SMART" id="SM00065">
    <property type="entry name" value="GAF"/>
    <property type="match status" value="1"/>
</dbReference>
<dbReference type="InterPro" id="IPR052163">
    <property type="entry name" value="DGC-Regulatory_Protein"/>
</dbReference>
<dbReference type="Proteomes" id="UP000255334">
    <property type="component" value="Unassembled WGS sequence"/>
</dbReference>
<keyword evidence="6" id="KW-1185">Reference proteome</keyword>
<dbReference type="AlphaFoldDB" id="A0A370WW05"/>
<dbReference type="InterPro" id="IPR035965">
    <property type="entry name" value="PAS-like_dom_sf"/>
</dbReference>
<dbReference type="InterPro" id="IPR000160">
    <property type="entry name" value="GGDEF_dom"/>
</dbReference>
<sequence length="472" mass="52446">MEKNGCPPLSTVIELLLDAICVVDAEGNYLYVSSAYERIFGYTPEEVLGTPMIRLVHPDDRERTLQTASEIMAGQAKPSFQNRYIRKDGQIVHIMWSARWSGTDRVRIAVAHDITELKRAESMQTALLAISEAVHSAEDLLALFQRIHQIIGELLPAKNFFVALYDERRDELSFPYFVDEFDPPPAPRKLNSGTLSAEVIRSGRALLITPSNSVDMLGDGLPYAGRDSLDWLGVPLTTPNGVIGAIVVQSYSGDVRYTVEHQALLQFVSHQVAVAIERKQNATWLKYIAAHDVLTDLPNRELFHDRLDTALAAARRDHERLSVLYIDLDRFKQANDTFGHDAGDALLCETARRIRGCLREADTVGRLGGDEFAVLLRGVHRPEDAAAVAEKICDALRQPFDINGQRLEISSSIGIAVFPEHGDDRKQLMRYADAAMYEAKKLGRSPSATMHAPGFNKDDTLLDPDAVQATSK</sequence>
<dbReference type="PANTHER" id="PTHR46663">
    <property type="entry name" value="DIGUANYLATE CYCLASE DGCT-RELATED"/>
    <property type="match status" value="1"/>
</dbReference>
<accession>A0A370WW05</accession>
<feature type="region of interest" description="Disordered" evidence="2">
    <location>
        <begin position="445"/>
        <end position="472"/>
    </location>
</feature>
<dbReference type="InterPro" id="IPR029787">
    <property type="entry name" value="Nucleotide_cyclase"/>
</dbReference>
<evidence type="ECO:0000313" key="6">
    <source>
        <dbReference type="Proteomes" id="UP000255334"/>
    </source>
</evidence>
<evidence type="ECO:0000256" key="1">
    <source>
        <dbReference type="ARBA" id="ARBA00001946"/>
    </source>
</evidence>
<comment type="cofactor">
    <cofactor evidence="1">
        <name>Mg(2+)</name>
        <dbReference type="ChEBI" id="CHEBI:18420"/>
    </cofactor>
</comment>
<dbReference type="CDD" id="cd01949">
    <property type="entry name" value="GGDEF"/>
    <property type="match status" value="1"/>
</dbReference>
<dbReference type="Pfam" id="PF00990">
    <property type="entry name" value="GGDEF"/>
    <property type="match status" value="1"/>
</dbReference>
<dbReference type="GO" id="GO:0003824">
    <property type="term" value="F:catalytic activity"/>
    <property type="evidence" value="ECO:0007669"/>
    <property type="project" value="UniProtKB-ARBA"/>
</dbReference>
<dbReference type="InterPro" id="IPR013655">
    <property type="entry name" value="PAS_fold_3"/>
</dbReference>
<dbReference type="PROSITE" id="PS50112">
    <property type="entry name" value="PAS"/>
    <property type="match status" value="1"/>
</dbReference>
<dbReference type="Pfam" id="PF13185">
    <property type="entry name" value="GAF_2"/>
    <property type="match status" value="1"/>
</dbReference>
<name>A0A370WW05_9GAMM</name>
<proteinExistence type="predicted"/>
<dbReference type="NCBIfam" id="TIGR00254">
    <property type="entry name" value="GGDEF"/>
    <property type="match status" value="1"/>
</dbReference>
<dbReference type="FunFam" id="3.30.70.270:FF:000001">
    <property type="entry name" value="Diguanylate cyclase domain protein"/>
    <property type="match status" value="1"/>
</dbReference>
<dbReference type="InterPro" id="IPR003018">
    <property type="entry name" value="GAF"/>
</dbReference>
<organism evidence="5 6">
    <name type="scientific">Dyella psychrodurans</name>
    <dbReference type="NCBI Taxonomy" id="1927960"/>
    <lineage>
        <taxon>Bacteria</taxon>
        <taxon>Pseudomonadati</taxon>
        <taxon>Pseudomonadota</taxon>
        <taxon>Gammaproteobacteria</taxon>
        <taxon>Lysobacterales</taxon>
        <taxon>Rhodanobacteraceae</taxon>
        <taxon>Dyella</taxon>
    </lineage>
</organism>
<dbReference type="Pfam" id="PF08447">
    <property type="entry name" value="PAS_3"/>
    <property type="match status" value="1"/>
</dbReference>
<dbReference type="InterPro" id="IPR029016">
    <property type="entry name" value="GAF-like_dom_sf"/>
</dbReference>
<dbReference type="RefSeq" id="WP_115479793.1">
    <property type="nucleotide sequence ID" value="NZ_QRBF01000010.1"/>
</dbReference>
<dbReference type="Gene3D" id="3.30.450.20">
    <property type="entry name" value="PAS domain"/>
    <property type="match status" value="1"/>
</dbReference>